<accession>A0AAV6UQF8</accession>
<dbReference type="AlphaFoldDB" id="A0AAV6UQF8"/>
<gene>
    <name evidence="12" type="ORF">JTE90_020849</name>
</gene>
<organism evidence="12 13">
    <name type="scientific">Oedothorax gibbosus</name>
    <dbReference type="NCBI Taxonomy" id="931172"/>
    <lineage>
        <taxon>Eukaryota</taxon>
        <taxon>Metazoa</taxon>
        <taxon>Ecdysozoa</taxon>
        <taxon>Arthropoda</taxon>
        <taxon>Chelicerata</taxon>
        <taxon>Arachnida</taxon>
        <taxon>Araneae</taxon>
        <taxon>Araneomorphae</taxon>
        <taxon>Entelegynae</taxon>
        <taxon>Araneoidea</taxon>
        <taxon>Linyphiidae</taxon>
        <taxon>Erigoninae</taxon>
        <taxon>Oedothorax</taxon>
    </lineage>
</organism>
<feature type="compositionally biased region" description="Basic and acidic residues" evidence="9">
    <location>
        <begin position="155"/>
        <end position="164"/>
    </location>
</feature>
<keyword evidence="13" id="KW-1185">Reference proteome</keyword>
<feature type="transmembrane region" description="Helical" evidence="10">
    <location>
        <begin position="328"/>
        <end position="352"/>
    </location>
</feature>
<evidence type="ECO:0000256" key="1">
    <source>
        <dbReference type="ARBA" id="ARBA00004141"/>
    </source>
</evidence>
<dbReference type="GO" id="GO:0008324">
    <property type="term" value="F:monoatomic cation transmembrane transporter activity"/>
    <property type="evidence" value="ECO:0007669"/>
    <property type="project" value="InterPro"/>
</dbReference>
<comment type="similarity">
    <text evidence="2">Belongs to the SLC41A transporter family.</text>
</comment>
<evidence type="ECO:0000256" key="3">
    <source>
        <dbReference type="ARBA" id="ARBA00022448"/>
    </source>
</evidence>
<feature type="compositionally biased region" description="Polar residues" evidence="9">
    <location>
        <begin position="105"/>
        <end position="115"/>
    </location>
</feature>
<feature type="domain" description="SLC41A/MgtE integral membrane" evidence="11">
    <location>
        <begin position="215"/>
        <end position="348"/>
    </location>
</feature>
<name>A0AAV6UQF8_9ARAC</name>
<feature type="transmembrane region" description="Helical" evidence="10">
    <location>
        <begin position="393"/>
        <end position="411"/>
    </location>
</feature>
<evidence type="ECO:0000313" key="12">
    <source>
        <dbReference type="EMBL" id="KAG8186546.1"/>
    </source>
</evidence>
<evidence type="ECO:0000256" key="5">
    <source>
        <dbReference type="ARBA" id="ARBA00022842"/>
    </source>
</evidence>
<feature type="transmembrane region" description="Helical" evidence="10">
    <location>
        <begin position="515"/>
        <end position="540"/>
    </location>
</feature>
<feature type="domain" description="SLC41A/MgtE integral membrane" evidence="11">
    <location>
        <begin position="425"/>
        <end position="568"/>
    </location>
</feature>
<feature type="transmembrane region" description="Helical" evidence="10">
    <location>
        <begin position="289"/>
        <end position="316"/>
    </location>
</feature>
<proteinExistence type="inferred from homology"/>
<evidence type="ECO:0000256" key="10">
    <source>
        <dbReference type="SAM" id="Phobius"/>
    </source>
</evidence>
<dbReference type="InterPro" id="IPR045349">
    <property type="entry name" value="SLC41A1-3"/>
</dbReference>
<comment type="subcellular location">
    <subcellularLocation>
        <location evidence="1">Membrane</location>
        <topology evidence="1">Multi-pass membrane protein</topology>
    </subcellularLocation>
</comment>
<feature type="compositionally biased region" description="Polar residues" evidence="9">
    <location>
        <begin position="133"/>
        <end position="151"/>
    </location>
</feature>
<feature type="transmembrane region" description="Helical" evidence="10">
    <location>
        <begin position="171"/>
        <end position="196"/>
    </location>
</feature>
<evidence type="ECO:0000256" key="9">
    <source>
        <dbReference type="SAM" id="MobiDB-lite"/>
    </source>
</evidence>
<dbReference type="PANTHER" id="PTHR16228:SF7">
    <property type="entry name" value="SLC41A_MGTE INTEGRAL MEMBRANE DOMAIN-CONTAINING PROTEIN"/>
    <property type="match status" value="1"/>
</dbReference>
<keyword evidence="6 10" id="KW-1133">Transmembrane helix</keyword>
<protein>
    <recommendedName>
        <fullName evidence="11">SLC41A/MgtE integral membrane domain-containing protein</fullName>
    </recommendedName>
</protein>
<feature type="transmembrane region" description="Helical" evidence="10">
    <location>
        <begin position="359"/>
        <end position="381"/>
    </location>
</feature>
<feature type="transmembrane region" description="Helical" evidence="10">
    <location>
        <begin position="482"/>
        <end position="503"/>
    </location>
</feature>
<dbReference type="EMBL" id="JAFNEN010000297">
    <property type="protein sequence ID" value="KAG8186546.1"/>
    <property type="molecule type" value="Genomic_DNA"/>
</dbReference>
<feature type="compositionally biased region" description="Low complexity" evidence="9">
    <location>
        <begin position="73"/>
        <end position="86"/>
    </location>
</feature>
<evidence type="ECO:0000256" key="8">
    <source>
        <dbReference type="ARBA" id="ARBA00023136"/>
    </source>
</evidence>
<keyword evidence="5" id="KW-0460">Magnesium</keyword>
<evidence type="ECO:0000259" key="11">
    <source>
        <dbReference type="Pfam" id="PF01769"/>
    </source>
</evidence>
<dbReference type="SUPFAM" id="SSF161093">
    <property type="entry name" value="MgtE membrane domain-like"/>
    <property type="match status" value="2"/>
</dbReference>
<evidence type="ECO:0000256" key="7">
    <source>
        <dbReference type="ARBA" id="ARBA00023065"/>
    </source>
</evidence>
<keyword evidence="4 10" id="KW-0812">Transmembrane</keyword>
<keyword evidence="8 10" id="KW-0472">Membrane</keyword>
<evidence type="ECO:0000256" key="6">
    <source>
        <dbReference type="ARBA" id="ARBA00022989"/>
    </source>
</evidence>
<evidence type="ECO:0000256" key="2">
    <source>
        <dbReference type="ARBA" id="ARBA00009749"/>
    </source>
</evidence>
<dbReference type="InterPro" id="IPR006667">
    <property type="entry name" value="SLC41_membr_dom"/>
</dbReference>
<dbReference type="Gene3D" id="1.10.357.20">
    <property type="entry name" value="SLC41 divalent cation transporters, integral membrane domain"/>
    <property type="match status" value="2"/>
</dbReference>
<dbReference type="GO" id="GO:0005886">
    <property type="term" value="C:plasma membrane"/>
    <property type="evidence" value="ECO:0007669"/>
    <property type="project" value="TreeGrafter"/>
</dbReference>
<comment type="caution">
    <text evidence="12">The sequence shown here is derived from an EMBL/GenBank/DDBJ whole genome shotgun (WGS) entry which is preliminary data.</text>
</comment>
<keyword evidence="3" id="KW-0813">Transport</keyword>
<reference evidence="12 13" key="1">
    <citation type="journal article" date="2022" name="Nat. Ecol. Evol.">
        <title>A masculinizing supergene underlies an exaggerated male reproductive morph in a spider.</title>
        <authorList>
            <person name="Hendrickx F."/>
            <person name="De Corte Z."/>
            <person name="Sonet G."/>
            <person name="Van Belleghem S.M."/>
            <person name="Kostlbacher S."/>
            <person name="Vangestel C."/>
        </authorList>
    </citation>
    <scope>NUCLEOTIDE SEQUENCE [LARGE SCALE GENOMIC DNA]</scope>
    <source>
        <strain evidence="12">W744_W776</strain>
    </source>
</reference>
<keyword evidence="7" id="KW-0406">Ion transport</keyword>
<dbReference type="Proteomes" id="UP000827092">
    <property type="component" value="Unassembled WGS sequence"/>
</dbReference>
<feature type="transmembrane region" description="Helical" evidence="10">
    <location>
        <begin position="256"/>
        <end position="277"/>
    </location>
</feature>
<evidence type="ECO:0000313" key="13">
    <source>
        <dbReference type="Proteomes" id="UP000827092"/>
    </source>
</evidence>
<dbReference type="Pfam" id="PF01769">
    <property type="entry name" value="MgtE"/>
    <property type="match status" value="2"/>
</dbReference>
<dbReference type="InterPro" id="IPR036739">
    <property type="entry name" value="SLC41_membr_dom_sf"/>
</dbReference>
<feature type="transmembrane region" description="Helical" evidence="10">
    <location>
        <begin position="552"/>
        <end position="573"/>
    </location>
</feature>
<feature type="region of interest" description="Disordered" evidence="9">
    <location>
        <begin position="104"/>
        <end position="164"/>
    </location>
</feature>
<feature type="region of interest" description="Disordered" evidence="9">
    <location>
        <begin position="66"/>
        <end position="88"/>
    </location>
</feature>
<dbReference type="FunFam" id="1.10.357.20:FF:000001">
    <property type="entry name" value="Solute carrier family 41 member 2"/>
    <property type="match status" value="1"/>
</dbReference>
<sequence length="579" mass="62087">MARLLGIRRLEPFVDFNSSASTANLTALHGKEQQECFNNPTFEADYENAGDEWSSSPTVTISLHSDDYPLSRNNNNNHTTNNQNQNKLGLASTDSGILICVAQPPSATDDSSSVGGKSLDSGVCEDGHGPVRQTPQDNDNGGSGGWSTSAPVSKDGAKGHRGPQEHKQETLLAICIQVFIPFLIAGTGTCGAGIVLDHVEEWTVFKDIKELFILVPTLLGLKGNLEMTLASRVSTQANLGKLDSLREKWQMTWGNMSIVLCQATVMGFLAAAFATVMTISSRGFQLHNALLLCASSLFTAVIASLILGSITLAVVIASHKCNINPDNVATPIAASLGDVTTLGILAAISSYLYKMKENYVPASIVIATFIFLIPLWAYLSYKNAFVKQVLKTGWAPVIAALIITTIGGFILEKSVSQFKGFAIFQPVINGVAGNLVAVQASRISTYFHQNSAKPGARPPDGSALCVSPWAAFFSKGPHSRTALILLAMVIPGHLLFGYGITLIKGGDTVLTPTFLPIYLTSAFIQITLLLYIAQCMIQILWRLKIDPDNSAIPLLTALGDFSGMCCLTIAFYIHHYLVS</sequence>
<evidence type="ECO:0000256" key="4">
    <source>
        <dbReference type="ARBA" id="ARBA00022692"/>
    </source>
</evidence>
<dbReference type="PANTHER" id="PTHR16228">
    <property type="entry name" value="DIVALENT CATION TRANSPORTER SOLUTE CARRIER FAMILY 41"/>
    <property type="match status" value="1"/>
</dbReference>